<evidence type="ECO:0000256" key="3">
    <source>
        <dbReference type="ARBA" id="ARBA00022833"/>
    </source>
</evidence>
<evidence type="ECO:0000313" key="6">
    <source>
        <dbReference type="EMBL" id="OMJ08764.1"/>
    </source>
</evidence>
<dbReference type="STRING" id="133412.A0A1R1X2C5"/>
<dbReference type="GO" id="GO:0061630">
    <property type="term" value="F:ubiquitin protein ligase activity"/>
    <property type="evidence" value="ECO:0007669"/>
    <property type="project" value="TreeGrafter"/>
</dbReference>
<dbReference type="InterPro" id="IPR011016">
    <property type="entry name" value="Znf_RING-CH"/>
</dbReference>
<dbReference type="PANTHER" id="PTHR45969:SF69">
    <property type="entry name" value="FINGER DOMAIN PROTEIN, PUTATIVE (AFU_ORTHOLOGUE AFUA_3G12190)-RELATED"/>
    <property type="match status" value="1"/>
</dbReference>
<dbReference type="InterPro" id="IPR013083">
    <property type="entry name" value="Znf_RING/FYVE/PHD"/>
</dbReference>
<dbReference type="CDD" id="cd16448">
    <property type="entry name" value="RING-H2"/>
    <property type="match status" value="1"/>
</dbReference>
<comment type="caution">
    <text evidence="6">The sequence shown here is derived from an EMBL/GenBank/DDBJ whole genome shotgun (WGS) entry which is preliminary data.</text>
</comment>
<keyword evidence="2 4" id="KW-0863">Zinc-finger</keyword>
<protein>
    <submittedName>
        <fullName evidence="6">RING finger protein</fullName>
    </submittedName>
</protein>
<dbReference type="SUPFAM" id="SSF57850">
    <property type="entry name" value="RING/U-box"/>
    <property type="match status" value="1"/>
</dbReference>
<dbReference type="PANTHER" id="PTHR45969">
    <property type="entry name" value="RING ZINC FINGER PROTEIN-RELATED"/>
    <property type="match status" value="1"/>
</dbReference>
<evidence type="ECO:0000259" key="5">
    <source>
        <dbReference type="PROSITE" id="PS50089"/>
    </source>
</evidence>
<dbReference type="Gene3D" id="3.30.40.10">
    <property type="entry name" value="Zinc/RING finger domain, C3HC4 (zinc finger)"/>
    <property type="match status" value="1"/>
</dbReference>
<sequence>MTYITIDVYFRGPKSSQESNINSKDVDSQNTATGSLNFENMLKPEELLNFKTVQYADAVGILKKEQDTPRDIYGHIIEISDPSELESAENSFEKRSCESLPNIYTETLCDEIDCLVCFDKINSEDEVRLINCYHFFHKGCLDTWLTTKSSRCPKCQLSLKQHL</sequence>
<proteinExistence type="predicted"/>
<gene>
    <name evidence="6" type="ORF">AYI70_g11335</name>
</gene>
<keyword evidence="3" id="KW-0862">Zinc</keyword>
<dbReference type="Pfam" id="PF13639">
    <property type="entry name" value="zf-RING_2"/>
    <property type="match status" value="1"/>
</dbReference>
<dbReference type="AlphaFoldDB" id="A0A1R1X2C5"/>
<organism evidence="6 7">
    <name type="scientific">Smittium culicis</name>
    <dbReference type="NCBI Taxonomy" id="133412"/>
    <lineage>
        <taxon>Eukaryota</taxon>
        <taxon>Fungi</taxon>
        <taxon>Fungi incertae sedis</taxon>
        <taxon>Zoopagomycota</taxon>
        <taxon>Kickxellomycotina</taxon>
        <taxon>Harpellomycetes</taxon>
        <taxon>Harpellales</taxon>
        <taxon>Legeriomycetaceae</taxon>
        <taxon>Smittium</taxon>
    </lineage>
</organism>
<accession>A0A1R1X2C5</accession>
<dbReference type="Proteomes" id="UP000187283">
    <property type="component" value="Unassembled WGS sequence"/>
</dbReference>
<name>A0A1R1X2C5_9FUNG</name>
<keyword evidence="1" id="KW-0479">Metal-binding</keyword>
<dbReference type="OrthoDB" id="8062037at2759"/>
<evidence type="ECO:0000256" key="2">
    <source>
        <dbReference type="ARBA" id="ARBA00022771"/>
    </source>
</evidence>
<dbReference type="PROSITE" id="PS50089">
    <property type="entry name" value="ZF_RING_2"/>
    <property type="match status" value="1"/>
</dbReference>
<feature type="domain" description="RING-type" evidence="5">
    <location>
        <begin position="114"/>
        <end position="156"/>
    </location>
</feature>
<evidence type="ECO:0000256" key="1">
    <source>
        <dbReference type="ARBA" id="ARBA00022723"/>
    </source>
</evidence>
<dbReference type="GO" id="GO:0016567">
    <property type="term" value="P:protein ubiquitination"/>
    <property type="evidence" value="ECO:0007669"/>
    <property type="project" value="TreeGrafter"/>
</dbReference>
<dbReference type="InterPro" id="IPR001841">
    <property type="entry name" value="Znf_RING"/>
</dbReference>
<dbReference type="EMBL" id="LSSN01005692">
    <property type="protein sequence ID" value="OMJ08764.1"/>
    <property type="molecule type" value="Genomic_DNA"/>
</dbReference>
<dbReference type="SMART" id="SM00184">
    <property type="entry name" value="RING"/>
    <property type="match status" value="1"/>
</dbReference>
<dbReference type="SMART" id="SM00744">
    <property type="entry name" value="RINGv"/>
    <property type="match status" value="1"/>
</dbReference>
<evidence type="ECO:0000313" key="7">
    <source>
        <dbReference type="Proteomes" id="UP000187283"/>
    </source>
</evidence>
<keyword evidence="7" id="KW-1185">Reference proteome</keyword>
<evidence type="ECO:0000256" key="4">
    <source>
        <dbReference type="PROSITE-ProRule" id="PRU00175"/>
    </source>
</evidence>
<dbReference type="GO" id="GO:0008270">
    <property type="term" value="F:zinc ion binding"/>
    <property type="evidence" value="ECO:0007669"/>
    <property type="project" value="UniProtKB-KW"/>
</dbReference>
<reference evidence="6 7" key="1">
    <citation type="submission" date="2017-01" db="EMBL/GenBank/DDBJ databases">
        <authorList>
            <person name="Mah S.A."/>
            <person name="Swanson W.J."/>
            <person name="Moy G.W."/>
            <person name="Vacquier V.D."/>
        </authorList>
    </citation>
    <scope>NUCLEOTIDE SEQUENCE [LARGE SCALE GENOMIC DNA]</scope>
    <source>
        <strain evidence="6 7">GSMNP</strain>
    </source>
</reference>